<dbReference type="GO" id="GO:0009159">
    <property type="term" value="P:deoxyribonucleoside monophosphate catabolic process"/>
    <property type="evidence" value="ECO:0007669"/>
    <property type="project" value="UniProtKB-ARBA"/>
</dbReference>
<dbReference type="Proteomes" id="UP000750334">
    <property type="component" value="Unassembled WGS sequence"/>
</dbReference>
<evidence type="ECO:0000313" key="15">
    <source>
        <dbReference type="Proteomes" id="UP000750334"/>
    </source>
</evidence>
<evidence type="ECO:0000256" key="3">
    <source>
        <dbReference type="ARBA" id="ARBA00001941"/>
    </source>
</evidence>
<gene>
    <name evidence="14" type="ORF">C6P45_000052</name>
</gene>
<dbReference type="EC" id="3.1.3.89" evidence="8"/>
<comment type="subunit">
    <text evidence="7">Homodimer.</text>
</comment>
<proteinExistence type="inferred from homology"/>
<comment type="function">
    <text evidence="5">Catalyzes the dephosphorylation of the nucleoside 5'-monophosphates deoxyadenosine monophosphate (dAMP), deoxycytidine monophosphate (dCMP), deoxyguanosine monophosphate (dGMP) and deoxythymidine monophosphate (dTMP).</text>
</comment>
<evidence type="ECO:0000313" key="14">
    <source>
        <dbReference type="EMBL" id="KAG0672621.1"/>
    </source>
</evidence>
<evidence type="ECO:0000256" key="4">
    <source>
        <dbReference type="ARBA" id="ARBA00001946"/>
    </source>
</evidence>
<evidence type="ECO:0000256" key="1">
    <source>
        <dbReference type="ARBA" id="ARBA00001638"/>
    </source>
</evidence>
<keyword evidence="12" id="KW-0170">Cobalt</keyword>
<protein>
    <recommendedName>
        <fullName evidence="8">5'-deoxynucleotidase</fullName>
        <ecNumber evidence="8">3.1.3.89</ecNumber>
    </recommendedName>
</protein>
<dbReference type="OrthoDB" id="10254258at2759"/>
<dbReference type="InterPro" id="IPR003607">
    <property type="entry name" value="HD/PDEase_dom"/>
</dbReference>
<evidence type="ECO:0000256" key="7">
    <source>
        <dbReference type="ARBA" id="ARBA00011738"/>
    </source>
</evidence>
<name>A0A9P6WF23_MAUEX</name>
<evidence type="ECO:0000256" key="2">
    <source>
        <dbReference type="ARBA" id="ARBA00001936"/>
    </source>
</evidence>
<dbReference type="SMART" id="SM00471">
    <property type="entry name" value="HDc"/>
    <property type="match status" value="1"/>
</dbReference>
<dbReference type="GO" id="GO:0046872">
    <property type="term" value="F:metal ion binding"/>
    <property type="evidence" value="ECO:0007669"/>
    <property type="project" value="UniProtKB-KW"/>
</dbReference>
<keyword evidence="15" id="KW-1185">Reference proteome</keyword>
<comment type="cofactor">
    <cofactor evidence="4">
        <name>Mg(2+)</name>
        <dbReference type="ChEBI" id="CHEBI:18420"/>
    </cofactor>
</comment>
<dbReference type="SUPFAM" id="SSF109604">
    <property type="entry name" value="HD-domain/PDEase-like"/>
    <property type="match status" value="1"/>
</dbReference>
<dbReference type="GO" id="GO:0002953">
    <property type="term" value="F:5'-deoxynucleotidase activity"/>
    <property type="evidence" value="ECO:0007669"/>
    <property type="project" value="UniProtKB-EC"/>
</dbReference>
<dbReference type="PANTHER" id="PTHR11845">
    <property type="entry name" value="5'-DEOXYNUCLEOTIDASE HDDC2"/>
    <property type="match status" value="1"/>
</dbReference>
<feature type="domain" description="HD/PDEase" evidence="13">
    <location>
        <begin position="78"/>
        <end position="197"/>
    </location>
</feature>
<evidence type="ECO:0000259" key="13">
    <source>
        <dbReference type="SMART" id="SM00471"/>
    </source>
</evidence>
<reference evidence="14 15" key="1">
    <citation type="submission" date="2020-11" db="EMBL/GenBank/DDBJ databases">
        <title>Kefir isolates.</title>
        <authorList>
            <person name="Marcisauskas S."/>
            <person name="Kim Y."/>
            <person name="Blasche S."/>
        </authorList>
    </citation>
    <scope>NUCLEOTIDE SEQUENCE [LARGE SCALE GENOMIC DNA]</scope>
    <source>
        <strain evidence="14 15">OG2</strain>
    </source>
</reference>
<evidence type="ECO:0000256" key="8">
    <source>
        <dbReference type="ARBA" id="ARBA00012964"/>
    </source>
</evidence>
<dbReference type="GO" id="GO:0005737">
    <property type="term" value="C:cytoplasm"/>
    <property type="evidence" value="ECO:0007669"/>
    <property type="project" value="TreeGrafter"/>
</dbReference>
<comment type="cofactor">
    <cofactor evidence="2">
        <name>Mn(2+)</name>
        <dbReference type="ChEBI" id="CHEBI:29035"/>
    </cofactor>
</comment>
<evidence type="ECO:0000256" key="11">
    <source>
        <dbReference type="ARBA" id="ARBA00022842"/>
    </source>
</evidence>
<evidence type="ECO:0000256" key="12">
    <source>
        <dbReference type="ARBA" id="ARBA00023285"/>
    </source>
</evidence>
<organism evidence="14 15">
    <name type="scientific">Maudiozyma exigua</name>
    <name type="common">Yeast</name>
    <name type="synonym">Kazachstania exigua</name>
    <dbReference type="NCBI Taxonomy" id="34358"/>
    <lineage>
        <taxon>Eukaryota</taxon>
        <taxon>Fungi</taxon>
        <taxon>Dikarya</taxon>
        <taxon>Ascomycota</taxon>
        <taxon>Saccharomycotina</taxon>
        <taxon>Saccharomycetes</taxon>
        <taxon>Saccharomycetales</taxon>
        <taxon>Saccharomycetaceae</taxon>
        <taxon>Maudiozyma</taxon>
    </lineage>
</organism>
<accession>A0A9P6WF23</accession>
<keyword evidence="9" id="KW-0479">Metal-binding</keyword>
<keyword evidence="10" id="KW-0378">Hydrolase</keyword>
<keyword evidence="11" id="KW-0460">Magnesium</keyword>
<dbReference type="InterPro" id="IPR006674">
    <property type="entry name" value="HD_domain"/>
</dbReference>
<comment type="similarity">
    <text evidence="6">Belongs to the HDDC2 family.</text>
</comment>
<comment type="caution">
    <text evidence="14">The sequence shown here is derived from an EMBL/GenBank/DDBJ whole genome shotgun (WGS) entry which is preliminary data.</text>
</comment>
<evidence type="ECO:0000256" key="6">
    <source>
        <dbReference type="ARBA" id="ARBA00009999"/>
    </source>
</evidence>
<comment type="cofactor">
    <cofactor evidence="3">
        <name>Co(2+)</name>
        <dbReference type="ChEBI" id="CHEBI:48828"/>
    </cofactor>
</comment>
<dbReference type="Pfam" id="PF13023">
    <property type="entry name" value="HD_3"/>
    <property type="match status" value="1"/>
</dbReference>
<evidence type="ECO:0000256" key="5">
    <source>
        <dbReference type="ARBA" id="ARBA00004074"/>
    </source>
</evidence>
<dbReference type="AlphaFoldDB" id="A0A9P6WF23"/>
<dbReference type="PANTHER" id="PTHR11845:SF13">
    <property type="entry name" value="5'-DEOXYNUCLEOTIDASE HDDC2"/>
    <property type="match status" value="1"/>
</dbReference>
<sequence>MSPSVIVSRPSAVDVTDPQLFDSTPSSNEIWCPQDHIPKEVSALLNEKHPNYMLAFMNVIHQLKIQKRTGWLDYGMTECESIADHMYRMSILSMLITNTKVNRDKCVRIALVHDMAEALVGDITPVNPIGKDEKHRREMETMKYVCNEIVKPMSPLGAQEMLEDFISYDTIGSLEARYVKDIDKYELLVQCFEYEKLHNGKLNFQEFFIARQWIETEEVSKWADDLIELRKQFFESLKEDI</sequence>
<dbReference type="InterPro" id="IPR039356">
    <property type="entry name" value="YfbR/HDDC2"/>
</dbReference>
<evidence type="ECO:0000256" key="10">
    <source>
        <dbReference type="ARBA" id="ARBA00022801"/>
    </source>
</evidence>
<dbReference type="Gene3D" id="1.10.3210.10">
    <property type="entry name" value="Hypothetical protein af1432"/>
    <property type="match status" value="1"/>
</dbReference>
<dbReference type="FunFam" id="1.10.3210.10:FF:000011">
    <property type="entry name" value="HD domain-containing protein 2"/>
    <property type="match status" value="1"/>
</dbReference>
<evidence type="ECO:0000256" key="9">
    <source>
        <dbReference type="ARBA" id="ARBA00022723"/>
    </source>
</evidence>
<comment type="catalytic activity">
    <reaction evidence="1">
        <text>a 2'-deoxyribonucleoside 5'-phosphate + H2O = a 2'-deoxyribonucleoside + phosphate</text>
        <dbReference type="Rhea" id="RHEA:36167"/>
        <dbReference type="ChEBI" id="CHEBI:15377"/>
        <dbReference type="ChEBI" id="CHEBI:18274"/>
        <dbReference type="ChEBI" id="CHEBI:43474"/>
        <dbReference type="ChEBI" id="CHEBI:65317"/>
        <dbReference type="EC" id="3.1.3.89"/>
    </reaction>
</comment>
<dbReference type="EMBL" id="PUHR01000001">
    <property type="protein sequence ID" value="KAG0672621.1"/>
    <property type="molecule type" value="Genomic_DNA"/>
</dbReference>